<dbReference type="Proteomes" id="UP001139293">
    <property type="component" value="Unassembled WGS sequence"/>
</dbReference>
<name>A0A9X1ZMT5_9GAMM</name>
<organism evidence="1 2">
    <name type="scientific">Shewanella pneumatophori</name>
    <dbReference type="NCBI Taxonomy" id="314092"/>
    <lineage>
        <taxon>Bacteria</taxon>
        <taxon>Pseudomonadati</taxon>
        <taxon>Pseudomonadota</taxon>
        <taxon>Gammaproteobacteria</taxon>
        <taxon>Alteromonadales</taxon>
        <taxon>Shewanellaceae</taxon>
        <taxon>Shewanella</taxon>
    </lineage>
</organism>
<dbReference type="AlphaFoldDB" id="A0A9X1ZMT5"/>
<evidence type="ECO:0008006" key="3">
    <source>
        <dbReference type="Google" id="ProtNLM"/>
    </source>
</evidence>
<sequence length="68" mass="7710">MAEIKVETIGEGLGLRLPTEVVEQLHVQAGDRISLEKMPHGSYRLVTIEDKLAEQMTMIEDFMHEEDA</sequence>
<keyword evidence="2" id="KW-1185">Reference proteome</keyword>
<accession>A0A9X1ZMT5</accession>
<dbReference type="InterPro" id="IPR037914">
    <property type="entry name" value="SpoVT-AbrB_sf"/>
</dbReference>
<dbReference type="SUPFAM" id="SSF89447">
    <property type="entry name" value="AbrB/MazE/MraZ-like"/>
    <property type="match status" value="1"/>
</dbReference>
<dbReference type="Gene3D" id="2.10.260.10">
    <property type="match status" value="1"/>
</dbReference>
<reference evidence="1" key="1">
    <citation type="submission" date="2022-01" db="EMBL/GenBank/DDBJ databases">
        <title>Whole genome-based taxonomy of the Shewanellaceae.</title>
        <authorList>
            <person name="Martin-Rodriguez A.J."/>
        </authorList>
    </citation>
    <scope>NUCLEOTIDE SEQUENCE</scope>
    <source>
        <strain evidence="1">KCTC 23973</strain>
    </source>
</reference>
<evidence type="ECO:0000313" key="1">
    <source>
        <dbReference type="EMBL" id="MCL1138531.1"/>
    </source>
</evidence>
<proteinExistence type="predicted"/>
<dbReference type="RefSeq" id="WP_248470886.1">
    <property type="nucleotide sequence ID" value="NZ_JAKILB010000004.1"/>
</dbReference>
<protein>
    <recommendedName>
        <fullName evidence="3">SpoVT-AbrB domain-containing protein</fullName>
    </recommendedName>
</protein>
<evidence type="ECO:0000313" key="2">
    <source>
        <dbReference type="Proteomes" id="UP001139293"/>
    </source>
</evidence>
<gene>
    <name evidence="1" type="ORF">L2740_08250</name>
</gene>
<dbReference type="EMBL" id="JAKILB010000004">
    <property type="protein sequence ID" value="MCL1138531.1"/>
    <property type="molecule type" value="Genomic_DNA"/>
</dbReference>
<comment type="caution">
    <text evidence="1">The sequence shown here is derived from an EMBL/GenBank/DDBJ whole genome shotgun (WGS) entry which is preliminary data.</text>
</comment>